<dbReference type="InterPro" id="IPR018170">
    <property type="entry name" value="Aldo/ket_reductase_CS"/>
</dbReference>
<gene>
    <name evidence="6" type="ORF">GHC21_12730</name>
</gene>
<evidence type="ECO:0000313" key="6">
    <source>
        <dbReference type="EMBL" id="QGH30485.1"/>
    </source>
</evidence>
<dbReference type="InterPro" id="IPR036812">
    <property type="entry name" value="NAD(P)_OxRdtase_dom_sf"/>
</dbReference>
<reference evidence="6 7" key="1">
    <citation type="submission" date="2019-10" db="EMBL/GenBank/DDBJ databases">
        <title>Complete genome sequencing of drug resistant plasmids in Kluyvera intermedia.</title>
        <authorList>
            <person name="Ke C."/>
            <person name="Jian S."/>
        </authorList>
    </citation>
    <scope>NUCLEOTIDE SEQUENCE [LARGE SCALE GENOMIC DNA]</scope>
    <source>
        <strain evidence="6 7">N2-1</strain>
    </source>
</reference>
<dbReference type="InterPro" id="IPR020471">
    <property type="entry name" value="AKR"/>
</dbReference>
<feature type="domain" description="NADP-dependent oxidoreductase" evidence="5">
    <location>
        <begin position="20"/>
        <end position="273"/>
    </location>
</feature>
<comment type="catalytic activity">
    <reaction evidence="4">
        <text>hydroxyacetone + NADP(+) = methylglyoxal + NADPH + H(+)</text>
        <dbReference type="Rhea" id="RHEA:27986"/>
        <dbReference type="ChEBI" id="CHEBI:15378"/>
        <dbReference type="ChEBI" id="CHEBI:17158"/>
        <dbReference type="ChEBI" id="CHEBI:27957"/>
        <dbReference type="ChEBI" id="CHEBI:57783"/>
        <dbReference type="ChEBI" id="CHEBI:58349"/>
    </reaction>
</comment>
<organism evidence="6 7">
    <name type="scientific">Kluyvera intermedia</name>
    <name type="common">Enterobacter intermedius</name>
    <dbReference type="NCBI Taxonomy" id="61648"/>
    <lineage>
        <taxon>Bacteria</taxon>
        <taxon>Pseudomonadati</taxon>
        <taxon>Pseudomonadota</taxon>
        <taxon>Gammaproteobacteria</taxon>
        <taxon>Enterobacterales</taxon>
        <taxon>Enterobacteriaceae</taxon>
        <taxon>Kluyvera</taxon>
    </lineage>
</organism>
<dbReference type="PROSITE" id="PS00063">
    <property type="entry name" value="ALDOKETO_REDUCTASE_3"/>
    <property type="match status" value="1"/>
</dbReference>
<protein>
    <submittedName>
        <fullName evidence="6">Aldo/keto reductase</fullName>
    </submittedName>
</protein>
<sequence length="300" mass="33190">MTTPDIPEITLNDGVMIPQIGFGTMDLAPRDNSLQSHEVTAQGVLAAIEAGYRHFDTAQMYANEKGVGLGIARAGLHHGDFFLTSKLGNGNHRPEDVRRSFEDTLTSLGVDKLDLFLMHWPVPTLYDGDYVSTWRAMIQLIDEGMLRSAGVSNFQPEHLQRIIDETGHIPSVNQIQVHPYYGKRELFTVCAEKGIAIEAWSPLGQAAVLNDPTLAGVSENHGRTPAEIVLRWHLQQGRIVIPKTASPARMAQNISVFDFTLSAEELLVIDKLNKDEAGRRGPDPYTFDWIPAEENATPGR</sequence>
<dbReference type="EMBL" id="CP045845">
    <property type="protein sequence ID" value="QGH30485.1"/>
    <property type="molecule type" value="Genomic_DNA"/>
</dbReference>
<evidence type="ECO:0000256" key="3">
    <source>
        <dbReference type="ARBA" id="ARBA00023002"/>
    </source>
</evidence>
<dbReference type="PRINTS" id="PR00069">
    <property type="entry name" value="ALDKETRDTASE"/>
</dbReference>
<dbReference type="InterPro" id="IPR023210">
    <property type="entry name" value="NADP_OxRdtase_dom"/>
</dbReference>
<evidence type="ECO:0000313" key="7">
    <source>
        <dbReference type="Proteomes" id="UP000344450"/>
    </source>
</evidence>
<proteinExistence type="inferred from homology"/>
<name>A0ABX6DU57_KLUIN</name>
<dbReference type="Proteomes" id="UP000344450">
    <property type="component" value="Chromosome"/>
</dbReference>
<dbReference type="GeneID" id="91973275"/>
<evidence type="ECO:0000256" key="4">
    <source>
        <dbReference type="ARBA" id="ARBA00049445"/>
    </source>
</evidence>
<keyword evidence="2" id="KW-0521">NADP</keyword>
<dbReference type="RefSeq" id="WP_153743127.1">
    <property type="nucleotide sequence ID" value="NZ_CP045843.1"/>
</dbReference>
<dbReference type="PIRSF" id="PIRSF000097">
    <property type="entry name" value="AKR"/>
    <property type="match status" value="1"/>
</dbReference>
<dbReference type="Pfam" id="PF00248">
    <property type="entry name" value="Aldo_ket_red"/>
    <property type="match status" value="1"/>
</dbReference>
<evidence type="ECO:0000256" key="2">
    <source>
        <dbReference type="ARBA" id="ARBA00022857"/>
    </source>
</evidence>
<dbReference type="PANTHER" id="PTHR43827">
    <property type="entry name" value="2,5-DIKETO-D-GLUCONIC ACID REDUCTASE"/>
    <property type="match status" value="1"/>
</dbReference>
<dbReference type="Gene3D" id="3.20.20.100">
    <property type="entry name" value="NADP-dependent oxidoreductase domain"/>
    <property type="match status" value="1"/>
</dbReference>
<dbReference type="PANTHER" id="PTHR43827:SF3">
    <property type="entry name" value="NADP-DEPENDENT OXIDOREDUCTASE DOMAIN-CONTAINING PROTEIN"/>
    <property type="match status" value="1"/>
</dbReference>
<accession>A0ABX6DU57</accession>
<evidence type="ECO:0000256" key="1">
    <source>
        <dbReference type="ARBA" id="ARBA00007905"/>
    </source>
</evidence>
<evidence type="ECO:0000259" key="5">
    <source>
        <dbReference type="Pfam" id="PF00248"/>
    </source>
</evidence>
<comment type="similarity">
    <text evidence="1">Belongs to the aldo/keto reductase family.</text>
</comment>
<dbReference type="PROSITE" id="PS00798">
    <property type="entry name" value="ALDOKETO_REDUCTASE_1"/>
    <property type="match status" value="1"/>
</dbReference>
<keyword evidence="7" id="KW-1185">Reference proteome</keyword>
<keyword evidence="3" id="KW-0560">Oxidoreductase</keyword>
<dbReference type="SUPFAM" id="SSF51430">
    <property type="entry name" value="NAD(P)-linked oxidoreductase"/>
    <property type="match status" value="1"/>
</dbReference>